<keyword evidence="4" id="KW-0804">Transcription</keyword>
<evidence type="ECO:0000313" key="6">
    <source>
        <dbReference type="EMBL" id="GHD87010.1"/>
    </source>
</evidence>
<evidence type="ECO:0000256" key="3">
    <source>
        <dbReference type="ARBA" id="ARBA00023125"/>
    </source>
</evidence>
<evidence type="ECO:0000259" key="5">
    <source>
        <dbReference type="PROSITE" id="PS50931"/>
    </source>
</evidence>
<dbReference type="PROSITE" id="PS50931">
    <property type="entry name" value="HTH_LYSR"/>
    <property type="match status" value="1"/>
</dbReference>
<evidence type="ECO:0000256" key="2">
    <source>
        <dbReference type="ARBA" id="ARBA00023015"/>
    </source>
</evidence>
<dbReference type="SUPFAM" id="SSF53850">
    <property type="entry name" value="Periplasmic binding protein-like II"/>
    <property type="match status" value="1"/>
</dbReference>
<keyword evidence="2" id="KW-0805">Transcription regulation</keyword>
<dbReference type="InterPro" id="IPR005119">
    <property type="entry name" value="LysR_subst-bd"/>
</dbReference>
<dbReference type="SUPFAM" id="SSF46785">
    <property type="entry name" value="Winged helix' DNA-binding domain"/>
    <property type="match status" value="1"/>
</dbReference>
<comment type="similarity">
    <text evidence="1">Belongs to the LysR transcriptional regulatory family.</text>
</comment>
<evidence type="ECO:0000313" key="7">
    <source>
        <dbReference type="Proteomes" id="UP000608955"/>
    </source>
</evidence>
<dbReference type="PANTHER" id="PTHR30346:SF29">
    <property type="entry name" value="LYSR SUBSTRATE-BINDING"/>
    <property type="match status" value="1"/>
</dbReference>
<dbReference type="InterPro" id="IPR000847">
    <property type="entry name" value="LysR_HTH_N"/>
</dbReference>
<protein>
    <submittedName>
        <fullName evidence="6">LysR family transcriptional regulator</fullName>
    </submittedName>
</protein>
<dbReference type="PANTHER" id="PTHR30346">
    <property type="entry name" value="TRANSCRIPTIONAL DUAL REGULATOR HCAR-RELATED"/>
    <property type="match status" value="1"/>
</dbReference>
<organism evidence="6 7">
    <name type="scientific">Streptomyces naganishii JCM 4654</name>
    <dbReference type="NCBI Taxonomy" id="1306179"/>
    <lineage>
        <taxon>Bacteria</taxon>
        <taxon>Bacillati</taxon>
        <taxon>Actinomycetota</taxon>
        <taxon>Actinomycetes</taxon>
        <taxon>Kitasatosporales</taxon>
        <taxon>Streptomycetaceae</taxon>
        <taxon>Streptomyces</taxon>
    </lineage>
</organism>
<dbReference type="GO" id="GO:0003700">
    <property type="term" value="F:DNA-binding transcription factor activity"/>
    <property type="evidence" value="ECO:0007669"/>
    <property type="project" value="InterPro"/>
</dbReference>
<dbReference type="Pfam" id="PF00126">
    <property type="entry name" value="HTH_1"/>
    <property type="match status" value="1"/>
</dbReference>
<sequence>MSVRVRRDRHYEHAGHAGSDDPACVVCLYRMDISSTGLRVLRQIAESGSFTAAAARLGYTQSAVSRQAASLERSAGAALFERRPDGVRLTPAGLTLLRHARTILDCLTAAERDLTGTAPRTEEVRLGLFLSAGAALLPPALTRLAATDPQITLTTTEGTTPTLIRALRAGSTDLAVLTSRPPHRPLDGESPRLHTETVTDTELVVAASSTGRFAGRTTVHVDELADAPWIATPASASEPLLGVWPGLPARPRVVHRARDWLTKLHLVAGGFGVTTVPLRLSPVLPPGVGLLHVQGAPPEIRRVLVARLAGRPTPAITAVIRAITSAA</sequence>
<proteinExistence type="inferred from homology"/>
<dbReference type="Gene3D" id="1.10.10.10">
    <property type="entry name" value="Winged helix-like DNA-binding domain superfamily/Winged helix DNA-binding domain"/>
    <property type="match status" value="1"/>
</dbReference>
<dbReference type="Pfam" id="PF03466">
    <property type="entry name" value="LysR_substrate"/>
    <property type="match status" value="1"/>
</dbReference>
<dbReference type="EMBL" id="BMVF01000004">
    <property type="protein sequence ID" value="GHD87010.1"/>
    <property type="molecule type" value="Genomic_DNA"/>
</dbReference>
<dbReference type="Proteomes" id="UP000608955">
    <property type="component" value="Unassembled WGS sequence"/>
</dbReference>
<accession>A0A919CUB8</accession>
<dbReference type="InterPro" id="IPR036388">
    <property type="entry name" value="WH-like_DNA-bd_sf"/>
</dbReference>
<reference evidence="6" key="2">
    <citation type="submission" date="2020-09" db="EMBL/GenBank/DDBJ databases">
        <authorList>
            <person name="Sun Q."/>
            <person name="Ohkuma M."/>
        </authorList>
    </citation>
    <scope>NUCLEOTIDE SEQUENCE</scope>
    <source>
        <strain evidence="6">JCM 4654</strain>
    </source>
</reference>
<dbReference type="FunFam" id="1.10.10.10:FF:000001">
    <property type="entry name" value="LysR family transcriptional regulator"/>
    <property type="match status" value="1"/>
</dbReference>
<dbReference type="GO" id="GO:0032993">
    <property type="term" value="C:protein-DNA complex"/>
    <property type="evidence" value="ECO:0007669"/>
    <property type="project" value="TreeGrafter"/>
</dbReference>
<dbReference type="GO" id="GO:0003677">
    <property type="term" value="F:DNA binding"/>
    <property type="evidence" value="ECO:0007669"/>
    <property type="project" value="UniProtKB-KW"/>
</dbReference>
<reference evidence="6" key="1">
    <citation type="journal article" date="2014" name="Int. J. Syst. Evol. Microbiol.">
        <title>Complete genome sequence of Corynebacterium casei LMG S-19264T (=DSM 44701T), isolated from a smear-ripened cheese.</title>
        <authorList>
            <consortium name="US DOE Joint Genome Institute (JGI-PGF)"/>
            <person name="Walter F."/>
            <person name="Albersmeier A."/>
            <person name="Kalinowski J."/>
            <person name="Ruckert C."/>
        </authorList>
    </citation>
    <scope>NUCLEOTIDE SEQUENCE</scope>
    <source>
        <strain evidence="6">JCM 4654</strain>
    </source>
</reference>
<name>A0A919CUB8_9ACTN</name>
<gene>
    <name evidence="6" type="ORF">GCM10010508_17110</name>
</gene>
<dbReference type="PRINTS" id="PR00039">
    <property type="entry name" value="HTHLYSR"/>
</dbReference>
<evidence type="ECO:0000256" key="1">
    <source>
        <dbReference type="ARBA" id="ARBA00009437"/>
    </source>
</evidence>
<dbReference type="InterPro" id="IPR036390">
    <property type="entry name" value="WH_DNA-bd_sf"/>
</dbReference>
<keyword evidence="3" id="KW-0238">DNA-binding</keyword>
<keyword evidence="7" id="KW-1185">Reference proteome</keyword>
<dbReference type="Gene3D" id="3.40.190.10">
    <property type="entry name" value="Periplasmic binding protein-like II"/>
    <property type="match status" value="2"/>
</dbReference>
<comment type="caution">
    <text evidence="6">The sequence shown here is derived from an EMBL/GenBank/DDBJ whole genome shotgun (WGS) entry which is preliminary data.</text>
</comment>
<feature type="domain" description="HTH lysR-type" evidence="5">
    <location>
        <begin position="33"/>
        <end position="90"/>
    </location>
</feature>
<evidence type="ECO:0000256" key="4">
    <source>
        <dbReference type="ARBA" id="ARBA00023163"/>
    </source>
</evidence>
<dbReference type="AlphaFoldDB" id="A0A919CUB8"/>